<keyword evidence="3 5" id="KW-0479">Metal-binding</keyword>
<dbReference type="InterPro" id="IPR036314">
    <property type="entry name" value="SOD_C_sf"/>
</dbReference>
<evidence type="ECO:0000256" key="4">
    <source>
        <dbReference type="ARBA" id="ARBA00023002"/>
    </source>
</evidence>
<evidence type="ECO:0000256" key="2">
    <source>
        <dbReference type="ARBA" id="ARBA00012682"/>
    </source>
</evidence>
<dbReference type="RefSeq" id="WP_185662593.1">
    <property type="nucleotide sequence ID" value="NZ_JACLAW010000002.1"/>
</dbReference>
<feature type="binding site" evidence="5">
    <location>
        <position position="77"/>
    </location>
    <ligand>
        <name>Mn(2+)</name>
        <dbReference type="ChEBI" id="CHEBI:29035"/>
    </ligand>
</feature>
<keyword evidence="10" id="KW-1185">Reference proteome</keyword>
<reference evidence="9 10" key="1">
    <citation type="submission" date="2020-08" db="EMBL/GenBank/DDBJ databases">
        <title>The genome sequence of type strain Novosphingobium flavum NBRC 111647.</title>
        <authorList>
            <person name="Liu Y."/>
        </authorList>
    </citation>
    <scope>NUCLEOTIDE SEQUENCE [LARGE SCALE GENOMIC DNA]</scope>
    <source>
        <strain evidence="9 10">NBRC 111647</strain>
    </source>
</reference>
<dbReference type="InterPro" id="IPR019831">
    <property type="entry name" value="Mn/Fe_SOD_N"/>
</dbReference>
<evidence type="ECO:0000256" key="6">
    <source>
        <dbReference type="RuleBase" id="RU000414"/>
    </source>
</evidence>
<feature type="binding site" evidence="5">
    <location>
        <position position="162"/>
    </location>
    <ligand>
        <name>Mn(2+)</name>
        <dbReference type="ChEBI" id="CHEBI:29035"/>
    </ligand>
</feature>
<dbReference type="InterPro" id="IPR001189">
    <property type="entry name" value="Mn/Fe_SOD"/>
</dbReference>
<dbReference type="PIRSF" id="PIRSF000349">
    <property type="entry name" value="SODismutase"/>
    <property type="match status" value="1"/>
</dbReference>
<accession>A0A7X1FP08</accession>
<dbReference type="GO" id="GO:0004784">
    <property type="term" value="F:superoxide dismutase activity"/>
    <property type="evidence" value="ECO:0007669"/>
    <property type="project" value="UniProtKB-EC"/>
</dbReference>
<protein>
    <recommendedName>
        <fullName evidence="2 6">Superoxide dismutase</fullName>
        <ecNumber evidence="2 6">1.15.1.1</ecNumber>
    </recommendedName>
</protein>
<dbReference type="GO" id="GO:0046872">
    <property type="term" value="F:metal ion binding"/>
    <property type="evidence" value="ECO:0007669"/>
    <property type="project" value="UniProtKB-KW"/>
</dbReference>
<comment type="catalytic activity">
    <reaction evidence="6">
        <text>2 superoxide + 2 H(+) = H2O2 + O2</text>
        <dbReference type="Rhea" id="RHEA:20696"/>
        <dbReference type="ChEBI" id="CHEBI:15378"/>
        <dbReference type="ChEBI" id="CHEBI:15379"/>
        <dbReference type="ChEBI" id="CHEBI:16240"/>
        <dbReference type="ChEBI" id="CHEBI:18421"/>
        <dbReference type="EC" id="1.15.1.1"/>
    </reaction>
</comment>
<organism evidence="9 10">
    <name type="scientific">Novosphingobium flavum</name>
    <dbReference type="NCBI Taxonomy" id="1778672"/>
    <lineage>
        <taxon>Bacteria</taxon>
        <taxon>Pseudomonadati</taxon>
        <taxon>Pseudomonadota</taxon>
        <taxon>Alphaproteobacteria</taxon>
        <taxon>Sphingomonadales</taxon>
        <taxon>Sphingomonadaceae</taxon>
        <taxon>Novosphingobium</taxon>
    </lineage>
</organism>
<dbReference type="SUPFAM" id="SSF54719">
    <property type="entry name" value="Fe,Mn superoxide dismutase (SOD), C-terminal domain"/>
    <property type="match status" value="1"/>
</dbReference>
<evidence type="ECO:0000256" key="1">
    <source>
        <dbReference type="ARBA" id="ARBA00008714"/>
    </source>
</evidence>
<dbReference type="PRINTS" id="PR01703">
    <property type="entry name" value="MNSODISMTASE"/>
</dbReference>
<dbReference type="InterPro" id="IPR036324">
    <property type="entry name" value="Mn/Fe_SOD_N_sf"/>
</dbReference>
<dbReference type="Pfam" id="PF00081">
    <property type="entry name" value="Sod_Fe_N"/>
    <property type="match status" value="1"/>
</dbReference>
<name>A0A7X1FP08_9SPHN</name>
<comment type="function">
    <text evidence="6">Destroys radicals which are normally produced within the cells and which are toxic to biological systems.</text>
</comment>
<sequence length="203" mass="21951">MPISLMPLPYGADALSPAISSATLDVHHGKHHKAYVDKTNAATAGTALENAALEDIVAAARKDNPKLFNNAAQTWNHGFYWASLSPDKTAPAGELLAAIERDFGSVEALTKELASSGADHFASGWVWLAEEGGKLVVVDTHDAETLADTGAKPLLVIDLWEHAYYVDRKNLRPDYLKAVLDELINWDFAAANLASEGRWVYPA</sequence>
<dbReference type="Gene3D" id="1.10.287.990">
    <property type="entry name" value="Fe,Mn superoxide dismutase (SOD) domain"/>
    <property type="match status" value="1"/>
</dbReference>
<dbReference type="PANTHER" id="PTHR42769:SF3">
    <property type="entry name" value="SUPEROXIDE DISMUTASE [FE] 2, CHLOROPLASTIC"/>
    <property type="match status" value="1"/>
</dbReference>
<dbReference type="Gene3D" id="3.55.40.20">
    <property type="entry name" value="Iron/manganese superoxide dismutase, C-terminal domain"/>
    <property type="match status" value="1"/>
</dbReference>
<dbReference type="Proteomes" id="UP000566813">
    <property type="component" value="Unassembled WGS sequence"/>
</dbReference>
<evidence type="ECO:0000313" key="9">
    <source>
        <dbReference type="EMBL" id="MBC2664330.1"/>
    </source>
</evidence>
<dbReference type="Pfam" id="PF02777">
    <property type="entry name" value="Sod_Fe_C"/>
    <property type="match status" value="1"/>
</dbReference>
<feature type="domain" description="Manganese/iron superoxide dismutase C-terminal" evidence="8">
    <location>
        <begin position="91"/>
        <end position="191"/>
    </location>
</feature>
<evidence type="ECO:0000259" key="7">
    <source>
        <dbReference type="Pfam" id="PF00081"/>
    </source>
</evidence>
<evidence type="ECO:0000259" key="8">
    <source>
        <dbReference type="Pfam" id="PF02777"/>
    </source>
</evidence>
<feature type="binding site" evidence="5">
    <location>
        <position position="158"/>
    </location>
    <ligand>
        <name>Mn(2+)</name>
        <dbReference type="ChEBI" id="CHEBI:29035"/>
    </ligand>
</feature>
<evidence type="ECO:0000256" key="5">
    <source>
        <dbReference type="PIRSR" id="PIRSR000349-1"/>
    </source>
</evidence>
<dbReference type="AlphaFoldDB" id="A0A7X1FP08"/>
<comment type="similarity">
    <text evidence="1 6">Belongs to the iron/manganese superoxide dismutase family.</text>
</comment>
<dbReference type="InterPro" id="IPR019832">
    <property type="entry name" value="Mn/Fe_SOD_C"/>
</dbReference>
<dbReference type="EC" id="1.15.1.1" evidence="2 6"/>
<comment type="caution">
    <text evidence="9">The sequence shown here is derived from an EMBL/GenBank/DDBJ whole genome shotgun (WGS) entry which is preliminary data.</text>
</comment>
<evidence type="ECO:0000256" key="3">
    <source>
        <dbReference type="ARBA" id="ARBA00022723"/>
    </source>
</evidence>
<feature type="domain" description="Manganese/iron superoxide dismutase N-terminal" evidence="7">
    <location>
        <begin position="5"/>
        <end position="85"/>
    </location>
</feature>
<evidence type="ECO:0000313" key="10">
    <source>
        <dbReference type="Proteomes" id="UP000566813"/>
    </source>
</evidence>
<gene>
    <name evidence="9" type="ORF">H7F51_02230</name>
</gene>
<dbReference type="EMBL" id="JACLAW010000002">
    <property type="protein sequence ID" value="MBC2664330.1"/>
    <property type="molecule type" value="Genomic_DNA"/>
</dbReference>
<dbReference type="InterPro" id="IPR019833">
    <property type="entry name" value="Mn/Fe_SOD_BS"/>
</dbReference>
<feature type="binding site" evidence="5">
    <location>
        <position position="27"/>
    </location>
    <ligand>
        <name>Mn(2+)</name>
        <dbReference type="ChEBI" id="CHEBI:29035"/>
    </ligand>
</feature>
<dbReference type="SUPFAM" id="SSF46609">
    <property type="entry name" value="Fe,Mn superoxide dismutase (SOD), N-terminal domain"/>
    <property type="match status" value="1"/>
</dbReference>
<dbReference type="PANTHER" id="PTHR42769">
    <property type="entry name" value="SUPEROXIDE DISMUTASE"/>
    <property type="match status" value="1"/>
</dbReference>
<keyword evidence="4 6" id="KW-0560">Oxidoreductase</keyword>
<proteinExistence type="inferred from homology"/>
<dbReference type="PROSITE" id="PS00088">
    <property type="entry name" value="SOD_MN"/>
    <property type="match status" value="1"/>
</dbReference>